<dbReference type="InterPro" id="IPR003615">
    <property type="entry name" value="HNH_nuc"/>
</dbReference>
<keyword evidence="4" id="KW-1185">Reference proteome</keyword>
<feature type="compositionally biased region" description="Low complexity" evidence="1">
    <location>
        <begin position="182"/>
        <end position="199"/>
    </location>
</feature>
<feature type="domain" description="HNH nuclease" evidence="2">
    <location>
        <begin position="251"/>
        <end position="333"/>
    </location>
</feature>
<dbReference type="OMA" id="YLPPNKG"/>
<dbReference type="OrthoDB" id="2142759at2759"/>
<dbReference type="Pfam" id="PF13391">
    <property type="entry name" value="HNH_2"/>
    <property type="match status" value="1"/>
</dbReference>
<feature type="compositionally biased region" description="Polar residues" evidence="1">
    <location>
        <begin position="403"/>
        <end position="432"/>
    </location>
</feature>
<sequence length="553" mass="61595">MSNATVTPQARAHGWNIHFLAGMDQFAGLFHPPGSDTLRYRDVVNELRLCFELPHSSSTLEPTDPWSGIAFGHVGFVNVDREWPSPSFPSFIWGEHLDLPVSAPEREPSTDPMQPCFSRYHVVRHNDCDLPTAEPFETHMRAGCATHILYPSLRQDGRYLPPNKGSKDPSFTQLPYRKTIRPRGSPSPSKRSASGSVSPTKDNSGGSQVVIGDDDVASLITPPLMMDMSVEDARQTIATFLTSCLVESNRCAVSGKGRGWCASPAVGPGVQACHIVPQQHYHVYPLPEAFSSEHRYSHRRLREAWRRTWLAKNGILLSKTLHELFDLRLFSIHPDTLQVRIFVPFDFLEEYHGRTAQLPPNVDRRALRHHYEMCCIENMAAEMPLREQMLQSYAGARPIPASTLESDSHITSMSPESTRGINDELTSAQTGDPSKRRARQAQDNANMPDLASLQSASFSAKEISAVTPDSDKHSLDDQVMLERGKRCTVAGPSTYPRKRQRISDCEDSAWAGVEDDKALNDAQSLHVLASMPLSIERFLAEGSNLTDDEYTHG</sequence>
<dbReference type="Proteomes" id="UP000243498">
    <property type="component" value="Unassembled WGS sequence"/>
</dbReference>
<evidence type="ECO:0000256" key="1">
    <source>
        <dbReference type="SAM" id="MobiDB-lite"/>
    </source>
</evidence>
<evidence type="ECO:0000313" key="4">
    <source>
        <dbReference type="Proteomes" id="UP000243498"/>
    </source>
</evidence>
<name>A0A166VUP4_METRR</name>
<organism evidence="3 4">
    <name type="scientific">Metarhizium rileyi (strain RCEF 4871)</name>
    <name type="common">Nomuraea rileyi</name>
    <dbReference type="NCBI Taxonomy" id="1649241"/>
    <lineage>
        <taxon>Eukaryota</taxon>
        <taxon>Fungi</taxon>
        <taxon>Dikarya</taxon>
        <taxon>Ascomycota</taxon>
        <taxon>Pezizomycotina</taxon>
        <taxon>Sordariomycetes</taxon>
        <taxon>Hypocreomycetidae</taxon>
        <taxon>Hypocreales</taxon>
        <taxon>Clavicipitaceae</taxon>
        <taxon>Metarhizium</taxon>
    </lineage>
</organism>
<proteinExistence type="predicted"/>
<feature type="region of interest" description="Disordered" evidence="1">
    <location>
        <begin position="157"/>
        <end position="211"/>
    </location>
</feature>
<protein>
    <recommendedName>
        <fullName evidence="2">HNH nuclease domain-containing protein</fullName>
    </recommendedName>
</protein>
<dbReference type="EMBL" id="AZHC01000065">
    <property type="protein sequence ID" value="OAA34050.1"/>
    <property type="molecule type" value="Genomic_DNA"/>
</dbReference>
<evidence type="ECO:0000259" key="2">
    <source>
        <dbReference type="Pfam" id="PF13391"/>
    </source>
</evidence>
<feature type="region of interest" description="Disordered" evidence="1">
    <location>
        <begin position="400"/>
        <end position="447"/>
    </location>
</feature>
<reference evidence="3 4" key="1">
    <citation type="journal article" date="2016" name="Genome Biol. Evol.">
        <title>Divergent and convergent evolution of fungal pathogenicity.</title>
        <authorList>
            <person name="Shang Y."/>
            <person name="Xiao G."/>
            <person name="Zheng P."/>
            <person name="Cen K."/>
            <person name="Zhan S."/>
            <person name="Wang C."/>
        </authorList>
    </citation>
    <scope>NUCLEOTIDE SEQUENCE [LARGE SCALE GENOMIC DNA]</scope>
    <source>
        <strain evidence="3 4">RCEF 4871</strain>
    </source>
</reference>
<gene>
    <name evidence="3" type="ORF">NOR_08707</name>
</gene>
<accession>A0A166VUP4</accession>
<evidence type="ECO:0000313" key="3">
    <source>
        <dbReference type="EMBL" id="OAA34050.1"/>
    </source>
</evidence>
<dbReference type="AlphaFoldDB" id="A0A166VUP4"/>
<comment type="caution">
    <text evidence="3">The sequence shown here is derived from an EMBL/GenBank/DDBJ whole genome shotgun (WGS) entry which is preliminary data.</text>
</comment>